<evidence type="ECO:0000256" key="3">
    <source>
        <dbReference type="ARBA" id="ARBA00022824"/>
    </source>
</evidence>
<evidence type="ECO:0000256" key="2">
    <source>
        <dbReference type="ARBA" id="ARBA00022692"/>
    </source>
</evidence>
<name>A0AAW2WKR5_9LAMI</name>
<feature type="transmembrane region" description="Helical" evidence="8">
    <location>
        <begin position="83"/>
        <end position="101"/>
    </location>
</feature>
<keyword evidence="5" id="KW-0560">Oxidoreductase</keyword>
<keyword evidence="2 8" id="KW-0812">Transmembrane</keyword>
<organism evidence="9">
    <name type="scientific">Sesamum latifolium</name>
    <dbReference type="NCBI Taxonomy" id="2727402"/>
    <lineage>
        <taxon>Eukaryota</taxon>
        <taxon>Viridiplantae</taxon>
        <taxon>Streptophyta</taxon>
        <taxon>Embryophyta</taxon>
        <taxon>Tracheophyta</taxon>
        <taxon>Spermatophyta</taxon>
        <taxon>Magnoliopsida</taxon>
        <taxon>eudicotyledons</taxon>
        <taxon>Gunneridae</taxon>
        <taxon>Pentapetalae</taxon>
        <taxon>asterids</taxon>
        <taxon>lamiids</taxon>
        <taxon>Lamiales</taxon>
        <taxon>Pedaliaceae</taxon>
        <taxon>Sesamum</taxon>
    </lineage>
</organism>
<dbReference type="EMBL" id="JACGWN010000007">
    <property type="protein sequence ID" value="KAL0442435.1"/>
    <property type="molecule type" value="Genomic_DNA"/>
</dbReference>
<evidence type="ECO:0000256" key="1">
    <source>
        <dbReference type="ARBA" id="ARBA00004477"/>
    </source>
</evidence>
<sequence length="193" mass="22009">MVAQGFTVDLNKPLVFQVGHLGEDYQEWVHQPIVSKEGPRFFESDFWEFLTRNQWWVIPLVWLPVVGYSLSRSIYLGHTIPEVAMMTAIGVFAWTFVEYTLHRFLFHIKTKRNTIHYLLHGCHHKHPMDGLRLVFPPAATAVLLFPLISTPTTAPAIFGGGLLGYVMYDVTHYYVHHGQPTSGVPKSLKGMCT</sequence>
<proteinExistence type="predicted"/>
<dbReference type="PANTHER" id="PTHR12863">
    <property type="entry name" value="FATTY ACID HYDROXYLASE"/>
    <property type="match status" value="1"/>
</dbReference>
<evidence type="ECO:0000256" key="8">
    <source>
        <dbReference type="SAM" id="Phobius"/>
    </source>
</evidence>
<dbReference type="GO" id="GO:0080132">
    <property type="term" value="F:fatty acid 2-hydroxylase activity"/>
    <property type="evidence" value="ECO:0007669"/>
    <property type="project" value="InterPro"/>
</dbReference>
<keyword evidence="7 8" id="KW-0472">Membrane</keyword>
<dbReference type="PANTHER" id="PTHR12863:SF1">
    <property type="entry name" value="FATTY ACID 2-HYDROXYLASE"/>
    <property type="match status" value="1"/>
</dbReference>
<evidence type="ECO:0000313" key="9">
    <source>
        <dbReference type="EMBL" id="KAL0442435.1"/>
    </source>
</evidence>
<evidence type="ECO:0000256" key="5">
    <source>
        <dbReference type="ARBA" id="ARBA00023002"/>
    </source>
</evidence>
<dbReference type="AlphaFoldDB" id="A0AAW2WKR5"/>
<gene>
    <name evidence="9" type="ORF">Slati_1966200</name>
</gene>
<evidence type="ECO:0000256" key="4">
    <source>
        <dbReference type="ARBA" id="ARBA00022989"/>
    </source>
</evidence>
<dbReference type="GO" id="GO:0005789">
    <property type="term" value="C:endoplasmic reticulum membrane"/>
    <property type="evidence" value="ECO:0007669"/>
    <property type="project" value="UniProtKB-SubCell"/>
</dbReference>
<dbReference type="GO" id="GO:0006631">
    <property type="term" value="P:fatty acid metabolic process"/>
    <property type="evidence" value="ECO:0007669"/>
    <property type="project" value="TreeGrafter"/>
</dbReference>
<reference evidence="9" key="1">
    <citation type="submission" date="2020-06" db="EMBL/GenBank/DDBJ databases">
        <authorList>
            <person name="Li T."/>
            <person name="Hu X."/>
            <person name="Zhang T."/>
            <person name="Song X."/>
            <person name="Zhang H."/>
            <person name="Dai N."/>
            <person name="Sheng W."/>
            <person name="Hou X."/>
            <person name="Wei L."/>
        </authorList>
    </citation>
    <scope>NUCLEOTIDE SEQUENCE</scope>
    <source>
        <strain evidence="9">KEN1</strain>
        <tissue evidence="9">Leaf</tissue>
    </source>
</reference>
<dbReference type="InterPro" id="IPR014430">
    <property type="entry name" value="Scs7"/>
</dbReference>
<comment type="subcellular location">
    <subcellularLocation>
        <location evidence="1">Endoplasmic reticulum membrane</location>
        <topology evidence="1">Multi-pass membrane protein</topology>
    </subcellularLocation>
</comment>
<evidence type="ECO:0000256" key="7">
    <source>
        <dbReference type="ARBA" id="ARBA00023136"/>
    </source>
</evidence>
<reference evidence="9" key="2">
    <citation type="journal article" date="2024" name="Plant">
        <title>Genomic evolution and insights into agronomic trait innovations of Sesamum species.</title>
        <authorList>
            <person name="Miao H."/>
            <person name="Wang L."/>
            <person name="Qu L."/>
            <person name="Liu H."/>
            <person name="Sun Y."/>
            <person name="Le M."/>
            <person name="Wang Q."/>
            <person name="Wei S."/>
            <person name="Zheng Y."/>
            <person name="Lin W."/>
            <person name="Duan Y."/>
            <person name="Cao H."/>
            <person name="Xiong S."/>
            <person name="Wang X."/>
            <person name="Wei L."/>
            <person name="Li C."/>
            <person name="Ma Q."/>
            <person name="Ju M."/>
            <person name="Zhao R."/>
            <person name="Li G."/>
            <person name="Mu C."/>
            <person name="Tian Q."/>
            <person name="Mei H."/>
            <person name="Zhang T."/>
            <person name="Gao T."/>
            <person name="Zhang H."/>
        </authorList>
    </citation>
    <scope>NUCLEOTIDE SEQUENCE</scope>
    <source>
        <strain evidence="9">KEN1</strain>
    </source>
</reference>
<protein>
    <submittedName>
        <fullName evidence="9">Dihydroceramide fatty acyl 2-hydroxylase FAH1</fullName>
    </submittedName>
</protein>
<keyword evidence="3" id="KW-0256">Endoplasmic reticulum</keyword>
<evidence type="ECO:0000256" key="6">
    <source>
        <dbReference type="ARBA" id="ARBA00023098"/>
    </source>
</evidence>
<feature type="transmembrane region" description="Helical" evidence="8">
    <location>
        <begin position="55"/>
        <end position="71"/>
    </location>
</feature>
<comment type="caution">
    <text evidence="9">The sequence shown here is derived from an EMBL/GenBank/DDBJ whole genome shotgun (WGS) entry which is preliminary data.</text>
</comment>
<accession>A0AAW2WKR5</accession>
<keyword evidence="4 8" id="KW-1133">Transmembrane helix</keyword>
<keyword evidence="6" id="KW-0443">Lipid metabolism</keyword>